<name>A0ABT1HIU5_9NOCA</name>
<dbReference type="SUPFAM" id="SSF46894">
    <property type="entry name" value="C-terminal effector domain of the bipartite response regulators"/>
    <property type="match status" value="1"/>
</dbReference>
<accession>A0ABT1HIU5</accession>
<dbReference type="InterPro" id="IPR039420">
    <property type="entry name" value="WalR-like"/>
</dbReference>
<keyword evidence="6" id="KW-1185">Reference proteome</keyword>
<organism evidence="5 6">
    <name type="scientific">Williamsia maris</name>
    <dbReference type="NCBI Taxonomy" id="72806"/>
    <lineage>
        <taxon>Bacteria</taxon>
        <taxon>Bacillati</taxon>
        <taxon>Actinomycetota</taxon>
        <taxon>Actinomycetes</taxon>
        <taxon>Mycobacteriales</taxon>
        <taxon>Nocardiaceae</taxon>
        <taxon>Williamsia</taxon>
    </lineage>
</organism>
<dbReference type="Gene3D" id="3.40.50.2300">
    <property type="match status" value="1"/>
</dbReference>
<dbReference type="PROSITE" id="PS50110">
    <property type="entry name" value="RESPONSE_REGULATORY"/>
    <property type="match status" value="1"/>
</dbReference>
<evidence type="ECO:0000313" key="5">
    <source>
        <dbReference type="EMBL" id="MCP2177853.1"/>
    </source>
</evidence>
<dbReference type="RefSeq" id="WP_253662732.1">
    <property type="nucleotide sequence ID" value="NZ_BAAAJQ010000001.1"/>
</dbReference>
<dbReference type="InterPro" id="IPR016032">
    <property type="entry name" value="Sig_transdc_resp-reg_C-effctor"/>
</dbReference>
<evidence type="ECO:0000256" key="2">
    <source>
        <dbReference type="ARBA" id="ARBA00023125"/>
    </source>
</evidence>
<proteinExistence type="predicted"/>
<dbReference type="InterPro" id="IPR036388">
    <property type="entry name" value="WH-like_DNA-bd_sf"/>
</dbReference>
<dbReference type="Proteomes" id="UP001206895">
    <property type="component" value="Unassembled WGS sequence"/>
</dbReference>
<comment type="caution">
    <text evidence="5">The sequence shown here is derived from an EMBL/GenBank/DDBJ whole genome shotgun (WGS) entry which is preliminary data.</text>
</comment>
<dbReference type="InterPro" id="IPR001789">
    <property type="entry name" value="Sig_transdc_resp-reg_receiver"/>
</dbReference>
<dbReference type="InterPro" id="IPR058245">
    <property type="entry name" value="NreC/VraR/RcsB-like_REC"/>
</dbReference>
<dbReference type="Gene3D" id="1.10.10.10">
    <property type="entry name" value="Winged helix-like DNA-binding domain superfamily/Winged helix DNA-binding domain"/>
    <property type="match status" value="1"/>
</dbReference>
<dbReference type="InterPro" id="IPR011006">
    <property type="entry name" value="CheY-like_superfamily"/>
</dbReference>
<dbReference type="PANTHER" id="PTHR43214">
    <property type="entry name" value="TWO-COMPONENT RESPONSE REGULATOR"/>
    <property type="match status" value="1"/>
</dbReference>
<dbReference type="SMART" id="SM00448">
    <property type="entry name" value="REC"/>
    <property type="match status" value="1"/>
</dbReference>
<reference evidence="5 6" key="1">
    <citation type="submission" date="2022-06" db="EMBL/GenBank/DDBJ databases">
        <title>Genomic Encyclopedia of Archaeal and Bacterial Type Strains, Phase II (KMG-II): from individual species to whole genera.</title>
        <authorList>
            <person name="Goeker M."/>
        </authorList>
    </citation>
    <scope>NUCLEOTIDE SEQUENCE [LARGE SCALE GENOMIC DNA]</scope>
    <source>
        <strain evidence="5 6">DSM 44693</strain>
    </source>
</reference>
<keyword evidence="2" id="KW-0238">DNA-binding</keyword>
<evidence type="ECO:0000259" key="4">
    <source>
        <dbReference type="PROSITE" id="PS50110"/>
    </source>
</evidence>
<dbReference type="EMBL" id="JAMTCJ010000003">
    <property type="protein sequence ID" value="MCP2177853.1"/>
    <property type="molecule type" value="Genomic_DNA"/>
</dbReference>
<keyword evidence="1 3" id="KW-0597">Phosphoprotein</keyword>
<feature type="modified residue" description="4-aspartylphosphate" evidence="3">
    <location>
        <position position="66"/>
    </location>
</feature>
<evidence type="ECO:0000313" key="6">
    <source>
        <dbReference type="Proteomes" id="UP001206895"/>
    </source>
</evidence>
<sequence>MTDDQTAAGKATPERYRIGVVDDHEISILGLEAMMSTTPDLEFIGGAPTADELLAISTDLDLAVLDLRLGDGTSPRSNVEKLRTHGIEALVYTSAEEAFLVRSAAAAGVLGVVRKSTRATEVLDAIRSAARGEQVATMDWAAAIDADADFVDVNLSPRQRQVLELYAAGEPAARVASVTGLSGDTVNQYLGRIRQKYAAAGRPAPTKTDLYKRAVEDGWLPMPRRFRR</sequence>
<protein>
    <submittedName>
        <fullName evidence="5">Two component transcriptional regulator, LuxR family</fullName>
    </submittedName>
</protein>
<dbReference type="CDD" id="cd17535">
    <property type="entry name" value="REC_NarL-like"/>
    <property type="match status" value="1"/>
</dbReference>
<dbReference type="PRINTS" id="PR00038">
    <property type="entry name" value="HTHLUXR"/>
</dbReference>
<dbReference type="SMART" id="SM00421">
    <property type="entry name" value="HTH_LUXR"/>
    <property type="match status" value="1"/>
</dbReference>
<dbReference type="InterPro" id="IPR000792">
    <property type="entry name" value="Tscrpt_reg_LuxR_C"/>
</dbReference>
<gene>
    <name evidence="5" type="ORF">LX13_003681</name>
</gene>
<dbReference type="PROSITE" id="PS00622">
    <property type="entry name" value="HTH_LUXR_1"/>
    <property type="match status" value="1"/>
</dbReference>
<dbReference type="PANTHER" id="PTHR43214:SF44">
    <property type="entry name" value="TWO-COMPONENT RESPONSE REGULATOR"/>
    <property type="match status" value="1"/>
</dbReference>
<feature type="domain" description="Response regulatory" evidence="4">
    <location>
        <begin position="17"/>
        <end position="130"/>
    </location>
</feature>
<evidence type="ECO:0000256" key="3">
    <source>
        <dbReference type="PROSITE-ProRule" id="PRU00169"/>
    </source>
</evidence>
<dbReference type="SUPFAM" id="SSF52172">
    <property type="entry name" value="CheY-like"/>
    <property type="match status" value="1"/>
</dbReference>
<evidence type="ECO:0000256" key="1">
    <source>
        <dbReference type="ARBA" id="ARBA00022553"/>
    </source>
</evidence>
<dbReference type="Pfam" id="PF00196">
    <property type="entry name" value="GerE"/>
    <property type="match status" value="1"/>
</dbReference>